<reference evidence="1" key="1">
    <citation type="submission" date="2022-01" db="EMBL/GenBank/DDBJ databases">
        <authorList>
            <person name="King R."/>
        </authorList>
    </citation>
    <scope>NUCLEOTIDE SEQUENCE</scope>
</reference>
<accession>A0A9N9TVR6</accession>
<proteinExistence type="predicted"/>
<dbReference type="EMBL" id="OU900097">
    <property type="protein sequence ID" value="CAG9861396.1"/>
    <property type="molecule type" value="Genomic_DNA"/>
</dbReference>
<dbReference type="Proteomes" id="UP001153712">
    <property type="component" value="Chromosome 4"/>
</dbReference>
<dbReference type="OrthoDB" id="447173at2759"/>
<organism evidence="1 2">
    <name type="scientific">Phyllotreta striolata</name>
    <name type="common">Striped flea beetle</name>
    <name type="synonym">Crioceris striolata</name>
    <dbReference type="NCBI Taxonomy" id="444603"/>
    <lineage>
        <taxon>Eukaryota</taxon>
        <taxon>Metazoa</taxon>
        <taxon>Ecdysozoa</taxon>
        <taxon>Arthropoda</taxon>
        <taxon>Hexapoda</taxon>
        <taxon>Insecta</taxon>
        <taxon>Pterygota</taxon>
        <taxon>Neoptera</taxon>
        <taxon>Endopterygota</taxon>
        <taxon>Coleoptera</taxon>
        <taxon>Polyphaga</taxon>
        <taxon>Cucujiformia</taxon>
        <taxon>Chrysomeloidea</taxon>
        <taxon>Chrysomelidae</taxon>
        <taxon>Galerucinae</taxon>
        <taxon>Alticini</taxon>
        <taxon>Phyllotreta</taxon>
    </lineage>
</organism>
<evidence type="ECO:0000313" key="1">
    <source>
        <dbReference type="EMBL" id="CAG9861396.1"/>
    </source>
</evidence>
<sequence>MDPQASQVDNRLDFLGSYVQKTLKLKPEKWTRMMNTEEHKAVIKKFLERPQPVLLVVILTQTAQLIATSGFPLPQLKSKGVYFVKKSPIPVCKLTPSDTIIPGDLSSKVIDQLASLVDEILVPLLSNPRNHEGWPAVIAKDVHRHVHSLRSTVYQVKGQVNGQTVLPMPVGVDRVFEAERTVVESDGETCDLYLKSAIEAVVIKWSAQINDVLADDSSEKAPAIVNPVPAIGR</sequence>
<evidence type="ECO:0000313" key="2">
    <source>
        <dbReference type="Proteomes" id="UP001153712"/>
    </source>
</evidence>
<keyword evidence="2" id="KW-1185">Reference proteome</keyword>
<name>A0A9N9TVR6_PHYSR</name>
<protein>
    <submittedName>
        <fullName evidence="1">Uncharacterized protein</fullName>
    </submittedName>
</protein>
<gene>
    <name evidence="1" type="ORF">PHYEVI_LOCUS7736</name>
</gene>
<dbReference type="AlphaFoldDB" id="A0A9N9TVR6"/>